<evidence type="ECO:0000256" key="1">
    <source>
        <dbReference type="SAM" id="Phobius"/>
    </source>
</evidence>
<sequence>MSDAHSMRKKCKSLNYFMKDLFIYIKTTNKVCKKILKPKLLHYLILTFYYIGFLIGSENHPYSPKKKLFDLKAQNTFKSCENHYTDTGGQSNQVKLVSTSVKGEMFARHMEMSMDKFYTLLHQLEKAKASMDYLKLM</sequence>
<dbReference type="Proteomes" id="UP001497623">
    <property type="component" value="Unassembled WGS sequence"/>
</dbReference>
<reference evidence="2 3" key="1">
    <citation type="submission" date="2024-05" db="EMBL/GenBank/DDBJ databases">
        <authorList>
            <person name="Wallberg A."/>
        </authorList>
    </citation>
    <scope>NUCLEOTIDE SEQUENCE [LARGE SCALE GENOMIC DNA]</scope>
</reference>
<name>A0AAV2SNM0_MEGNR</name>
<protein>
    <submittedName>
        <fullName evidence="2">Uncharacterized protein</fullName>
    </submittedName>
</protein>
<organism evidence="2 3">
    <name type="scientific">Meganyctiphanes norvegica</name>
    <name type="common">Northern krill</name>
    <name type="synonym">Thysanopoda norvegica</name>
    <dbReference type="NCBI Taxonomy" id="48144"/>
    <lineage>
        <taxon>Eukaryota</taxon>
        <taxon>Metazoa</taxon>
        <taxon>Ecdysozoa</taxon>
        <taxon>Arthropoda</taxon>
        <taxon>Crustacea</taxon>
        <taxon>Multicrustacea</taxon>
        <taxon>Malacostraca</taxon>
        <taxon>Eumalacostraca</taxon>
        <taxon>Eucarida</taxon>
        <taxon>Euphausiacea</taxon>
        <taxon>Euphausiidae</taxon>
        <taxon>Meganyctiphanes</taxon>
    </lineage>
</organism>
<dbReference type="AlphaFoldDB" id="A0AAV2SNM0"/>
<dbReference type="EMBL" id="CAXKWB010095344">
    <property type="protein sequence ID" value="CAL4219665.1"/>
    <property type="molecule type" value="Genomic_DNA"/>
</dbReference>
<keyword evidence="3" id="KW-1185">Reference proteome</keyword>
<gene>
    <name evidence="2" type="ORF">MNOR_LOCUS38992</name>
</gene>
<keyword evidence="1" id="KW-1133">Transmembrane helix</keyword>
<feature type="transmembrane region" description="Helical" evidence="1">
    <location>
        <begin position="40"/>
        <end position="57"/>
    </location>
</feature>
<proteinExistence type="predicted"/>
<keyword evidence="1" id="KW-0812">Transmembrane</keyword>
<keyword evidence="1" id="KW-0472">Membrane</keyword>
<evidence type="ECO:0000313" key="2">
    <source>
        <dbReference type="EMBL" id="CAL4219665.1"/>
    </source>
</evidence>
<evidence type="ECO:0000313" key="3">
    <source>
        <dbReference type="Proteomes" id="UP001497623"/>
    </source>
</evidence>
<accession>A0AAV2SNM0</accession>
<comment type="caution">
    <text evidence="2">The sequence shown here is derived from an EMBL/GenBank/DDBJ whole genome shotgun (WGS) entry which is preliminary data.</text>
</comment>